<dbReference type="CDD" id="cd00077">
    <property type="entry name" value="HDc"/>
    <property type="match status" value="1"/>
</dbReference>
<dbReference type="GO" id="GO:0046872">
    <property type="term" value="F:metal ion binding"/>
    <property type="evidence" value="ECO:0007669"/>
    <property type="project" value="UniProtKB-KW"/>
</dbReference>
<keyword evidence="4 8" id="KW-0378">Hydrolase</keyword>
<dbReference type="InterPro" id="IPR051094">
    <property type="entry name" value="Diverse_Catalytic_Enzymes"/>
</dbReference>
<dbReference type="InterPro" id="IPR005249">
    <property type="entry name" value="YqeK"/>
</dbReference>
<dbReference type="GO" id="GO:0008803">
    <property type="term" value="F:bis(5'-nucleosyl)-tetraphosphatase (symmetrical) activity"/>
    <property type="evidence" value="ECO:0007669"/>
    <property type="project" value="UniProtKB-EC"/>
</dbReference>
<evidence type="ECO:0000256" key="2">
    <source>
        <dbReference type="ARBA" id="ARBA00022723"/>
    </source>
</evidence>
<dbReference type="AlphaFoldDB" id="A0A1B1YCU4"/>
<reference evidence="8 9" key="1">
    <citation type="submission" date="2016-02" db="EMBL/GenBank/DDBJ databases">
        <title>Comparison of Clostridium stercorarium subspecies using comparative genomics and transcriptomics.</title>
        <authorList>
            <person name="Schellenberg J."/>
            <person name="Thallinger G."/>
            <person name="Levin D.B."/>
            <person name="Zhang X."/>
            <person name="Alvare G."/>
            <person name="Fristensky B."/>
            <person name="Sparling R."/>
        </authorList>
    </citation>
    <scope>NUCLEOTIDE SEQUENCE [LARGE SCALE GENOMIC DNA]</scope>
    <source>
        <strain evidence="8 9">DSM 2910</strain>
    </source>
</reference>
<dbReference type="NCBIfam" id="TIGR00488">
    <property type="entry name" value="bis(5'-nucleosyl)-tetraphosphatase (symmetrical) YqeK"/>
    <property type="match status" value="1"/>
</dbReference>
<dbReference type="InterPro" id="IPR006674">
    <property type="entry name" value="HD_domain"/>
</dbReference>
<dbReference type="NCBIfam" id="TIGR00277">
    <property type="entry name" value="HDIG"/>
    <property type="match status" value="1"/>
</dbReference>
<evidence type="ECO:0000256" key="3">
    <source>
        <dbReference type="ARBA" id="ARBA00022741"/>
    </source>
</evidence>
<protein>
    <recommendedName>
        <fullName evidence="1">bis(5'-nucleosyl)-tetraphosphatase (symmetrical)</fullName>
        <ecNumber evidence="1">3.6.1.41</ecNumber>
    </recommendedName>
</protein>
<dbReference type="OrthoDB" id="5295945at2"/>
<keyword evidence="3" id="KW-0547">Nucleotide-binding</keyword>
<evidence type="ECO:0000259" key="7">
    <source>
        <dbReference type="PROSITE" id="PS51831"/>
    </source>
</evidence>
<keyword evidence="2" id="KW-0479">Metal-binding</keyword>
<dbReference type="PROSITE" id="PS51831">
    <property type="entry name" value="HD"/>
    <property type="match status" value="1"/>
</dbReference>
<dbReference type="Gene3D" id="1.10.3210.10">
    <property type="entry name" value="Hypothetical protein af1432"/>
    <property type="match status" value="1"/>
</dbReference>
<dbReference type="PANTHER" id="PTHR35795:SF1">
    <property type="entry name" value="BIS(5'-NUCLEOSYL)-TETRAPHOSPHATASE, SYMMETRICAL"/>
    <property type="match status" value="1"/>
</dbReference>
<dbReference type="SUPFAM" id="SSF109604">
    <property type="entry name" value="HD-domain/PDEase-like"/>
    <property type="match status" value="1"/>
</dbReference>
<evidence type="ECO:0000313" key="9">
    <source>
        <dbReference type="Proteomes" id="UP000092971"/>
    </source>
</evidence>
<dbReference type="InterPro" id="IPR006675">
    <property type="entry name" value="HDIG_dom"/>
</dbReference>
<dbReference type="EC" id="3.6.1.41" evidence="1"/>
<dbReference type="EMBL" id="CP014672">
    <property type="protein sequence ID" value="ANW98581.1"/>
    <property type="molecule type" value="Genomic_DNA"/>
</dbReference>
<evidence type="ECO:0000256" key="6">
    <source>
        <dbReference type="ARBA" id="ARBA00049417"/>
    </source>
</evidence>
<gene>
    <name evidence="8" type="ORF">CSTERTH_05785</name>
</gene>
<dbReference type="Pfam" id="PF01966">
    <property type="entry name" value="HD"/>
    <property type="match status" value="1"/>
</dbReference>
<dbReference type="GO" id="GO:0000166">
    <property type="term" value="F:nucleotide binding"/>
    <property type="evidence" value="ECO:0007669"/>
    <property type="project" value="UniProtKB-KW"/>
</dbReference>
<dbReference type="SMART" id="SM00471">
    <property type="entry name" value="HDc"/>
    <property type="match status" value="1"/>
</dbReference>
<evidence type="ECO:0000313" key="8">
    <source>
        <dbReference type="EMBL" id="ANW98581.1"/>
    </source>
</evidence>
<evidence type="ECO:0000256" key="4">
    <source>
        <dbReference type="ARBA" id="ARBA00022801"/>
    </source>
</evidence>
<keyword evidence="5" id="KW-0408">Iron</keyword>
<dbReference type="Proteomes" id="UP000092971">
    <property type="component" value="Chromosome"/>
</dbReference>
<dbReference type="RefSeq" id="WP_054632824.1">
    <property type="nucleotide sequence ID" value="NZ_CP014672.1"/>
</dbReference>
<comment type="catalytic activity">
    <reaction evidence="6">
        <text>P(1),P(4)-bis(5'-adenosyl) tetraphosphate + H2O = 2 ADP + 2 H(+)</text>
        <dbReference type="Rhea" id="RHEA:24252"/>
        <dbReference type="ChEBI" id="CHEBI:15377"/>
        <dbReference type="ChEBI" id="CHEBI:15378"/>
        <dbReference type="ChEBI" id="CHEBI:58141"/>
        <dbReference type="ChEBI" id="CHEBI:456216"/>
        <dbReference type="EC" id="3.6.1.41"/>
    </reaction>
</comment>
<evidence type="ECO:0000256" key="1">
    <source>
        <dbReference type="ARBA" id="ARBA00012506"/>
    </source>
</evidence>
<feature type="domain" description="HD" evidence="7">
    <location>
        <begin position="18"/>
        <end position="133"/>
    </location>
</feature>
<sequence>MNIYKMKRKLKENLTEKRYIHSLNVMEEAVRLANRYGADVEKARIAGLLHDCAKNVGREKEDELIKKYGIETDEIQKHSHALMHSILGKYIAREEYGIYDEEILNAIYWHTTGRPGMTMLEKIIFVADFIEPGRDFDMAKKAREYAYKDLNRCIVMCADATIMYLLDSGKLIHPYTLETRNDAILALLRKSLD</sequence>
<evidence type="ECO:0000256" key="5">
    <source>
        <dbReference type="ARBA" id="ARBA00023004"/>
    </source>
</evidence>
<dbReference type="InterPro" id="IPR003607">
    <property type="entry name" value="HD/PDEase_dom"/>
</dbReference>
<accession>A0A1B1YCU4</accession>
<organism evidence="8 9">
    <name type="scientific">Thermoclostridium stercorarium subsp. thermolacticum DSM 2910</name>
    <dbReference type="NCBI Taxonomy" id="1121336"/>
    <lineage>
        <taxon>Bacteria</taxon>
        <taxon>Bacillati</taxon>
        <taxon>Bacillota</taxon>
        <taxon>Clostridia</taxon>
        <taxon>Eubacteriales</taxon>
        <taxon>Oscillospiraceae</taxon>
        <taxon>Thermoclostridium</taxon>
    </lineage>
</organism>
<name>A0A1B1YCU4_THEST</name>
<dbReference type="PANTHER" id="PTHR35795">
    <property type="entry name" value="SLR1885 PROTEIN"/>
    <property type="match status" value="1"/>
</dbReference>
<proteinExistence type="predicted"/>